<accession>A0A8S0T9A9</accession>
<sequence length="183" mass="20618">MTGIKAPVRKVGSFFEPFIFKGNDQVTENGKLDLALSSLLTKFELLKTKINEHCIAVSKMPGDMAPKTTVNLPFIVDSVLDDLMYMMNNKFDNVIGVEDQIVTLHKELMSLGSSVTDIAVQHEAEHVELLIQKRHIAYEVEYVINSLPHVWWQSTKYPIFGNTVVGFEKVANEIVEQLVRGPD</sequence>
<reference evidence="1 2" key="1">
    <citation type="submission" date="2019-12" db="EMBL/GenBank/DDBJ databases">
        <authorList>
            <person name="Alioto T."/>
            <person name="Alioto T."/>
            <person name="Gomez Garrido J."/>
        </authorList>
    </citation>
    <scope>NUCLEOTIDE SEQUENCE [LARGE SCALE GENOMIC DNA]</scope>
</reference>
<dbReference type="AlphaFoldDB" id="A0A8S0T9A9"/>
<comment type="caution">
    <text evidence="1">The sequence shown here is derived from an EMBL/GenBank/DDBJ whole genome shotgun (WGS) entry which is preliminary data.</text>
</comment>
<evidence type="ECO:0000313" key="2">
    <source>
        <dbReference type="Proteomes" id="UP000594638"/>
    </source>
</evidence>
<proteinExistence type="predicted"/>
<keyword evidence="2" id="KW-1185">Reference proteome</keyword>
<organism evidence="1 2">
    <name type="scientific">Olea europaea subsp. europaea</name>
    <dbReference type="NCBI Taxonomy" id="158383"/>
    <lineage>
        <taxon>Eukaryota</taxon>
        <taxon>Viridiplantae</taxon>
        <taxon>Streptophyta</taxon>
        <taxon>Embryophyta</taxon>
        <taxon>Tracheophyta</taxon>
        <taxon>Spermatophyta</taxon>
        <taxon>Magnoliopsida</taxon>
        <taxon>eudicotyledons</taxon>
        <taxon>Gunneridae</taxon>
        <taxon>Pentapetalae</taxon>
        <taxon>asterids</taxon>
        <taxon>lamiids</taxon>
        <taxon>Lamiales</taxon>
        <taxon>Oleaceae</taxon>
        <taxon>Oleeae</taxon>
        <taxon>Olea</taxon>
    </lineage>
</organism>
<dbReference type="EMBL" id="CACTIH010005774">
    <property type="protein sequence ID" value="CAA3001676.1"/>
    <property type="molecule type" value="Genomic_DNA"/>
</dbReference>
<protein>
    <submittedName>
        <fullName evidence="1">Uncharacterized protein</fullName>
    </submittedName>
</protein>
<evidence type="ECO:0000313" key="1">
    <source>
        <dbReference type="EMBL" id="CAA3001676.1"/>
    </source>
</evidence>
<gene>
    <name evidence="1" type="ORF">OLEA9_A077148</name>
</gene>
<name>A0A8S0T9A9_OLEEU</name>
<dbReference type="Gramene" id="OE9A077148T1">
    <property type="protein sequence ID" value="OE9A077148C1"/>
    <property type="gene ID" value="OE9A077148"/>
</dbReference>
<dbReference type="Proteomes" id="UP000594638">
    <property type="component" value="Unassembled WGS sequence"/>
</dbReference>
<dbReference type="OrthoDB" id="1288760at2759"/>